<comment type="caution">
    <text evidence="1">The sequence shown here is derived from an EMBL/GenBank/DDBJ whole genome shotgun (WGS) entry which is preliminary data.</text>
</comment>
<protein>
    <submittedName>
        <fullName evidence="1">Uncharacterized protein</fullName>
    </submittedName>
</protein>
<evidence type="ECO:0000313" key="1">
    <source>
        <dbReference type="EMBL" id="GAA4924765.1"/>
    </source>
</evidence>
<evidence type="ECO:0000313" key="2">
    <source>
        <dbReference type="Proteomes" id="UP001500368"/>
    </source>
</evidence>
<organism evidence="1 2">
    <name type="scientific">Nesterenkonia rhizosphaerae</name>
    <dbReference type="NCBI Taxonomy" id="1348272"/>
    <lineage>
        <taxon>Bacteria</taxon>
        <taxon>Bacillati</taxon>
        <taxon>Actinomycetota</taxon>
        <taxon>Actinomycetes</taxon>
        <taxon>Micrococcales</taxon>
        <taxon>Micrococcaceae</taxon>
        <taxon>Nesterenkonia</taxon>
    </lineage>
</organism>
<gene>
    <name evidence="1" type="ORF">GCM10025790_22540</name>
</gene>
<accession>A0ABP9G176</accession>
<sequence length="131" mass="14471">MSINMTPQQKADIAGAGILILTLTKAESWAQALTALRNPKMAQTVLKRFEAPDIPVALEDLESWGPLLEHQRRAPVKVAVAVCAECGNWVLYDQSSSKAMDKKTCFLRNGCPGKYLKPTRYTIKPKVLADE</sequence>
<proteinExistence type="predicted"/>
<keyword evidence="2" id="KW-1185">Reference proteome</keyword>
<dbReference type="EMBL" id="BAABLW010000007">
    <property type="protein sequence ID" value="GAA4924765.1"/>
    <property type="molecule type" value="Genomic_DNA"/>
</dbReference>
<reference evidence="2" key="1">
    <citation type="journal article" date="2019" name="Int. J. Syst. Evol. Microbiol.">
        <title>The Global Catalogue of Microorganisms (GCM) 10K type strain sequencing project: providing services to taxonomists for standard genome sequencing and annotation.</title>
        <authorList>
            <consortium name="The Broad Institute Genomics Platform"/>
            <consortium name="The Broad Institute Genome Sequencing Center for Infectious Disease"/>
            <person name="Wu L."/>
            <person name="Ma J."/>
        </authorList>
    </citation>
    <scope>NUCLEOTIDE SEQUENCE [LARGE SCALE GENOMIC DNA]</scope>
    <source>
        <strain evidence="2">JCM 19129</strain>
    </source>
</reference>
<name>A0ABP9G176_9MICC</name>
<dbReference type="RefSeq" id="WP_345478104.1">
    <property type="nucleotide sequence ID" value="NZ_BAABLW010000007.1"/>
</dbReference>
<dbReference type="Proteomes" id="UP001500368">
    <property type="component" value="Unassembled WGS sequence"/>
</dbReference>